<dbReference type="Proteomes" id="UP000271889">
    <property type="component" value="Unassembled WGS sequence"/>
</dbReference>
<keyword evidence="2" id="KW-1185">Reference proteome</keyword>
<proteinExistence type="predicted"/>
<reference evidence="1 2" key="1">
    <citation type="submission" date="2018-11" db="EMBL/GenBank/DDBJ databases">
        <authorList>
            <consortium name="Pathogen Informatics"/>
        </authorList>
    </citation>
    <scope>NUCLEOTIDE SEQUENCE [LARGE SCALE GENOMIC DNA]</scope>
</reference>
<name>A0A3P6UIL8_CYLGO</name>
<dbReference type="EMBL" id="UYRV01026264">
    <property type="protein sequence ID" value="VDK78978.1"/>
    <property type="molecule type" value="Genomic_DNA"/>
</dbReference>
<evidence type="ECO:0000313" key="2">
    <source>
        <dbReference type="Proteomes" id="UP000271889"/>
    </source>
</evidence>
<sequence length="84" mass="9589">MEPNLIAEMLTKEHPYFGPQAMETWKPCTPYDKQVATSRLWIVTALELYTAQLVMDTTRCARIYSQVCRWGRTMADGGGSDKND</sequence>
<dbReference type="AlphaFoldDB" id="A0A3P6UIL8"/>
<accession>A0A3P6UIL8</accession>
<organism evidence="1 2">
    <name type="scientific">Cylicostephanus goldi</name>
    <name type="common">Nematode worm</name>
    <dbReference type="NCBI Taxonomy" id="71465"/>
    <lineage>
        <taxon>Eukaryota</taxon>
        <taxon>Metazoa</taxon>
        <taxon>Ecdysozoa</taxon>
        <taxon>Nematoda</taxon>
        <taxon>Chromadorea</taxon>
        <taxon>Rhabditida</taxon>
        <taxon>Rhabditina</taxon>
        <taxon>Rhabditomorpha</taxon>
        <taxon>Strongyloidea</taxon>
        <taxon>Strongylidae</taxon>
        <taxon>Cylicostephanus</taxon>
    </lineage>
</organism>
<evidence type="ECO:0000313" key="1">
    <source>
        <dbReference type="EMBL" id="VDK78978.1"/>
    </source>
</evidence>
<gene>
    <name evidence="1" type="ORF">CGOC_LOCUS7518</name>
</gene>
<protein>
    <submittedName>
        <fullName evidence="1">Uncharacterized protein</fullName>
    </submittedName>
</protein>